<dbReference type="EnsemblMetazoa" id="GPPI001085-RA">
    <property type="protein sequence ID" value="GPPI001085-PA"/>
    <property type="gene ID" value="GPPI001085"/>
</dbReference>
<dbReference type="EMBL" id="JXJN01000114">
    <property type="status" value="NOT_ANNOTATED_CDS"/>
    <property type="molecule type" value="Genomic_DNA"/>
</dbReference>
<proteinExistence type="predicted"/>
<accession>A0A1B0ALT1</accession>
<keyword evidence="2" id="KW-1185">Reference proteome</keyword>
<organism evidence="1 2">
    <name type="scientific">Glossina palpalis gambiensis</name>
    <dbReference type="NCBI Taxonomy" id="67801"/>
    <lineage>
        <taxon>Eukaryota</taxon>
        <taxon>Metazoa</taxon>
        <taxon>Ecdysozoa</taxon>
        <taxon>Arthropoda</taxon>
        <taxon>Hexapoda</taxon>
        <taxon>Insecta</taxon>
        <taxon>Pterygota</taxon>
        <taxon>Neoptera</taxon>
        <taxon>Endopterygota</taxon>
        <taxon>Diptera</taxon>
        <taxon>Brachycera</taxon>
        <taxon>Muscomorpha</taxon>
        <taxon>Hippoboscoidea</taxon>
        <taxon>Glossinidae</taxon>
        <taxon>Glossina</taxon>
    </lineage>
</organism>
<dbReference type="Proteomes" id="UP000092460">
    <property type="component" value="Unassembled WGS sequence"/>
</dbReference>
<reference evidence="1" key="2">
    <citation type="submission" date="2020-05" db="UniProtKB">
        <authorList>
            <consortium name="EnsemblMetazoa"/>
        </authorList>
    </citation>
    <scope>IDENTIFICATION</scope>
    <source>
        <strain evidence="1">IAEA</strain>
    </source>
</reference>
<evidence type="ECO:0008006" key="3">
    <source>
        <dbReference type="Google" id="ProtNLM"/>
    </source>
</evidence>
<sequence length="98" mass="11354">MLGSTYLLPSAVSFLLTNKTLKSASYCVTCRCINALFVKWFLWLLRTLCRLWPGIERASLFKAILCSSYILEICDTFDQRILHFCPEDRLINTILKEV</sequence>
<reference evidence="2" key="1">
    <citation type="submission" date="2015-01" db="EMBL/GenBank/DDBJ databases">
        <authorList>
            <person name="Aksoy S."/>
            <person name="Warren W."/>
            <person name="Wilson R.K."/>
        </authorList>
    </citation>
    <scope>NUCLEOTIDE SEQUENCE [LARGE SCALE GENOMIC DNA]</scope>
    <source>
        <strain evidence="2">IAEA</strain>
    </source>
</reference>
<evidence type="ECO:0000313" key="2">
    <source>
        <dbReference type="Proteomes" id="UP000092460"/>
    </source>
</evidence>
<dbReference type="VEuPathDB" id="VectorBase:GPPI001085"/>
<dbReference type="AlphaFoldDB" id="A0A1B0ALT1"/>
<name>A0A1B0ALT1_9MUSC</name>
<evidence type="ECO:0000313" key="1">
    <source>
        <dbReference type="EnsemblMetazoa" id="GPPI001085-PA"/>
    </source>
</evidence>
<protein>
    <recommendedName>
        <fullName evidence="3">Secreted protein</fullName>
    </recommendedName>
</protein>